<dbReference type="GO" id="GO:0005737">
    <property type="term" value="C:cytoplasm"/>
    <property type="evidence" value="ECO:0007669"/>
    <property type="project" value="UniProtKB-SubCell"/>
</dbReference>
<dbReference type="InterPro" id="IPR036621">
    <property type="entry name" value="Anticodon-bd_dom_sf"/>
</dbReference>
<feature type="domain" description="Aminoacyl-transfer RNA synthetases class-II family profile" evidence="14">
    <location>
        <begin position="282"/>
        <end position="553"/>
    </location>
</feature>
<gene>
    <name evidence="13" type="primary">thrS</name>
    <name evidence="16" type="ORF">D0433_07130</name>
</gene>
<evidence type="ECO:0000256" key="6">
    <source>
        <dbReference type="ARBA" id="ARBA00022741"/>
    </source>
</evidence>
<dbReference type="FunFam" id="3.30.980.10:FF:000005">
    <property type="entry name" value="Threonyl-tRNA synthetase, mitochondrial"/>
    <property type="match status" value="1"/>
</dbReference>
<reference evidence="16 17" key="1">
    <citation type="journal article" date="2011" name="ISME J.">
        <title>Community ecology of hot spring cyanobacterial mats: predominant populations and their functional potential.</title>
        <authorList>
            <person name="Klatt C.G."/>
            <person name="Wood J.M."/>
            <person name="Rusch D.B."/>
            <person name="Bateson M.M."/>
            <person name="Hamamura N."/>
            <person name="Heidelberg J.F."/>
            <person name="Grossman A.R."/>
            <person name="Bhaya D."/>
            <person name="Cohan F.M."/>
            <person name="Kuhl M."/>
            <person name="Bryant D.A."/>
            <person name="Ward D.M."/>
        </authorList>
    </citation>
    <scope>NUCLEOTIDE SEQUENCE [LARGE SCALE GENOMIC DNA]</scope>
    <source>
        <strain evidence="16">OS</strain>
    </source>
</reference>
<keyword evidence="2 13" id="KW-0963">Cytoplasm</keyword>
<dbReference type="HAMAP" id="MF_00184">
    <property type="entry name" value="Thr_tRNA_synth"/>
    <property type="match status" value="1"/>
</dbReference>
<dbReference type="EMBL" id="PHFL01000045">
    <property type="protein sequence ID" value="RFM24232.1"/>
    <property type="molecule type" value="Genomic_DNA"/>
</dbReference>
<keyword evidence="6 13" id="KW-0547">Nucleotide-binding</keyword>
<dbReference type="NCBIfam" id="TIGR00418">
    <property type="entry name" value="thrS"/>
    <property type="match status" value="1"/>
</dbReference>
<evidence type="ECO:0000256" key="7">
    <source>
        <dbReference type="ARBA" id="ARBA00022833"/>
    </source>
</evidence>
<dbReference type="GO" id="GO:0004829">
    <property type="term" value="F:threonine-tRNA ligase activity"/>
    <property type="evidence" value="ECO:0007669"/>
    <property type="project" value="UniProtKB-UniRule"/>
</dbReference>
<dbReference type="PRINTS" id="PR01047">
    <property type="entry name" value="TRNASYNTHTHR"/>
</dbReference>
<dbReference type="CDD" id="cd00771">
    <property type="entry name" value="ThrRS_core"/>
    <property type="match status" value="1"/>
</dbReference>
<keyword evidence="9 13" id="KW-0694">RNA-binding</keyword>
<keyword evidence="8 13" id="KW-0067">ATP-binding</keyword>
<dbReference type="InterPro" id="IPR012675">
    <property type="entry name" value="Beta-grasp_dom_sf"/>
</dbReference>
<evidence type="ECO:0000256" key="8">
    <source>
        <dbReference type="ARBA" id="ARBA00022840"/>
    </source>
</evidence>
<keyword evidence="10 13" id="KW-0648">Protein biosynthesis</keyword>
<organism evidence="16 17">
    <name type="scientific">Candidatus Thermochlorobacter aerophilus</name>
    <dbReference type="NCBI Taxonomy" id="1868324"/>
    <lineage>
        <taxon>Bacteria</taxon>
        <taxon>Pseudomonadati</taxon>
        <taxon>Chlorobiota</taxon>
        <taxon>Chlorobiia</taxon>
        <taxon>Chlorobiales</taxon>
        <taxon>Candidatus Thermochlorobacteriaceae</taxon>
        <taxon>Candidatus Thermochlorobacter</taxon>
    </lineage>
</organism>
<keyword evidence="7 13" id="KW-0862">Zinc</keyword>
<keyword evidence="5 13" id="KW-0479">Metal-binding</keyword>
<dbReference type="GO" id="GO:0005524">
    <property type="term" value="F:ATP binding"/>
    <property type="evidence" value="ECO:0007669"/>
    <property type="project" value="UniProtKB-UniRule"/>
</dbReference>
<dbReference type="CDD" id="cd00860">
    <property type="entry name" value="ThrRS_anticodon"/>
    <property type="match status" value="1"/>
</dbReference>
<evidence type="ECO:0000256" key="10">
    <source>
        <dbReference type="ARBA" id="ARBA00022917"/>
    </source>
</evidence>
<dbReference type="SUPFAM" id="SSF52954">
    <property type="entry name" value="Class II aaRS ABD-related"/>
    <property type="match status" value="1"/>
</dbReference>
<comment type="subcellular location">
    <subcellularLocation>
        <location evidence="13">Cytoplasm</location>
    </subcellularLocation>
</comment>
<dbReference type="Pfam" id="PF07973">
    <property type="entry name" value="tRNA_SAD"/>
    <property type="match status" value="1"/>
</dbReference>
<dbReference type="InterPro" id="IPR004095">
    <property type="entry name" value="TGS"/>
</dbReference>
<name>A0A395M0J6_9BACT</name>
<dbReference type="PANTHER" id="PTHR11451:SF44">
    <property type="entry name" value="THREONINE--TRNA LIGASE, CHLOROPLASTIC_MITOCHONDRIAL 2"/>
    <property type="match status" value="1"/>
</dbReference>
<dbReference type="Proteomes" id="UP000266389">
    <property type="component" value="Unassembled WGS sequence"/>
</dbReference>
<dbReference type="InterPro" id="IPR045864">
    <property type="entry name" value="aa-tRNA-synth_II/BPL/LPL"/>
</dbReference>
<dbReference type="CDD" id="cd01667">
    <property type="entry name" value="TGS_ThrRS"/>
    <property type="match status" value="1"/>
</dbReference>
<evidence type="ECO:0000256" key="13">
    <source>
        <dbReference type="HAMAP-Rule" id="MF_00184"/>
    </source>
</evidence>
<evidence type="ECO:0000259" key="14">
    <source>
        <dbReference type="PROSITE" id="PS50862"/>
    </source>
</evidence>
<dbReference type="Gene3D" id="3.40.50.800">
    <property type="entry name" value="Anticodon-binding domain"/>
    <property type="match status" value="1"/>
</dbReference>
<keyword evidence="4 13" id="KW-0436">Ligase</keyword>
<dbReference type="SUPFAM" id="SSF55186">
    <property type="entry name" value="ThrRS/AlaRS common domain"/>
    <property type="match status" value="1"/>
</dbReference>
<feature type="domain" description="TGS" evidence="15">
    <location>
        <begin position="7"/>
        <end position="70"/>
    </location>
</feature>
<dbReference type="FunFam" id="3.30.930.10:FF:000002">
    <property type="entry name" value="Threonine--tRNA ligase"/>
    <property type="match status" value="1"/>
</dbReference>
<dbReference type="FunFam" id="3.10.20.30:FF:000005">
    <property type="entry name" value="Threonine--tRNA ligase"/>
    <property type="match status" value="1"/>
</dbReference>
<dbReference type="InterPro" id="IPR002320">
    <property type="entry name" value="Thr-tRNA-ligase_IIa"/>
</dbReference>
<keyword evidence="11 13" id="KW-0030">Aminoacyl-tRNA synthetase</keyword>
<dbReference type="PROSITE" id="PS50862">
    <property type="entry name" value="AA_TRNA_LIGASE_II"/>
    <property type="match status" value="1"/>
</dbReference>
<feature type="binding site" evidence="13">
    <location>
        <position position="530"/>
    </location>
    <ligand>
        <name>Zn(2+)</name>
        <dbReference type="ChEBI" id="CHEBI:29105"/>
        <note>catalytic</note>
    </ligand>
</feature>
<dbReference type="EC" id="6.1.1.3" evidence="13"/>
<comment type="caution">
    <text evidence="13">Lacks conserved residue(s) required for the propagation of feature annotation.</text>
</comment>
<dbReference type="SUPFAM" id="SSF55681">
    <property type="entry name" value="Class II aaRS and biotin synthetases"/>
    <property type="match status" value="1"/>
</dbReference>
<comment type="caution">
    <text evidence="16">The sequence shown here is derived from an EMBL/GenBank/DDBJ whole genome shotgun (WGS) entry which is preliminary data.</text>
</comment>
<dbReference type="Gene3D" id="3.30.930.10">
    <property type="entry name" value="Bira Bifunctional Protein, Domain 2"/>
    <property type="match status" value="1"/>
</dbReference>
<evidence type="ECO:0000256" key="11">
    <source>
        <dbReference type="ARBA" id="ARBA00023146"/>
    </source>
</evidence>
<dbReference type="Pfam" id="PF00587">
    <property type="entry name" value="tRNA-synt_2b"/>
    <property type="match status" value="1"/>
</dbReference>
<evidence type="ECO:0000313" key="16">
    <source>
        <dbReference type="EMBL" id="RFM24232.1"/>
    </source>
</evidence>
<evidence type="ECO:0000256" key="1">
    <source>
        <dbReference type="ARBA" id="ARBA00008226"/>
    </source>
</evidence>
<evidence type="ECO:0000256" key="3">
    <source>
        <dbReference type="ARBA" id="ARBA00022555"/>
    </source>
</evidence>
<dbReference type="PROSITE" id="PS51880">
    <property type="entry name" value="TGS"/>
    <property type="match status" value="1"/>
</dbReference>
<comment type="catalytic activity">
    <reaction evidence="12 13">
        <text>tRNA(Thr) + L-threonine + ATP = L-threonyl-tRNA(Thr) + AMP + diphosphate + H(+)</text>
        <dbReference type="Rhea" id="RHEA:24624"/>
        <dbReference type="Rhea" id="RHEA-COMP:9670"/>
        <dbReference type="Rhea" id="RHEA-COMP:9704"/>
        <dbReference type="ChEBI" id="CHEBI:15378"/>
        <dbReference type="ChEBI" id="CHEBI:30616"/>
        <dbReference type="ChEBI" id="CHEBI:33019"/>
        <dbReference type="ChEBI" id="CHEBI:57926"/>
        <dbReference type="ChEBI" id="CHEBI:78442"/>
        <dbReference type="ChEBI" id="CHEBI:78534"/>
        <dbReference type="ChEBI" id="CHEBI:456215"/>
        <dbReference type="EC" id="6.1.1.3"/>
    </reaction>
</comment>
<dbReference type="GO" id="GO:0046872">
    <property type="term" value="F:metal ion binding"/>
    <property type="evidence" value="ECO:0007669"/>
    <property type="project" value="UniProtKB-KW"/>
</dbReference>
<dbReference type="Pfam" id="PF03129">
    <property type="entry name" value="HGTP_anticodon"/>
    <property type="match status" value="1"/>
</dbReference>
<dbReference type="InterPro" id="IPR002314">
    <property type="entry name" value="aa-tRNA-synt_IIb"/>
</dbReference>
<proteinExistence type="inferred from homology"/>
<evidence type="ECO:0000256" key="4">
    <source>
        <dbReference type="ARBA" id="ARBA00022598"/>
    </source>
</evidence>
<dbReference type="PANTHER" id="PTHR11451">
    <property type="entry name" value="THREONINE-TRNA LIGASE"/>
    <property type="match status" value="1"/>
</dbReference>
<keyword evidence="3 13" id="KW-0820">tRNA-binding</keyword>
<comment type="similarity">
    <text evidence="1 13">Belongs to the class-II aminoacyl-tRNA synthetase family.</text>
</comment>
<dbReference type="InterPro" id="IPR006195">
    <property type="entry name" value="aa-tRNA-synth_II"/>
</dbReference>
<accession>A0A395M0J6</accession>
<feature type="binding site" evidence="13">
    <location>
        <position position="400"/>
    </location>
    <ligand>
        <name>Zn(2+)</name>
        <dbReference type="ChEBI" id="CHEBI:29105"/>
        <note>catalytic</note>
    </ligand>
</feature>
<comment type="subunit">
    <text evidence="13">Homodimer.</text>
</comment>
<evidence type="ECO:0000313" key="17">
    <source>
        <dbReference type="Proteomes" id="UP000266389"/>
    </source>
</evidence>
<evidence type="ECO:0000256" key="5">
    <source>
        <dbReference type="ARBA" id="ARBA00022723"/>
    </source>
</evidence>
<evidence type="ECO:0000256" key="9">
    <source>
        <dbReference type="ARBA" id="ARBA00022884"/>
    </source>
</evidence>
<sequence>MSETQVLTEQITLTLPDGSARRYPKGITGNDVAKSISKKLYEDALGIKVNGKLRDLNLPIEQDATIEIVTFDSDEGKEIYWHSSSHLMAQAIEELFPGTKFGTGPAIENGFYYDISSPHRFTEDDLRKIEEKMMEIAQRDLAIIREELPHSEAVEYFKTRRIDPYKVEILESINEPIVSIYHQGSFSDLCTGPHLPRTSKLKAVKLTGISASYWRGDPSREQMQRIYGISFPSEKLLKQYFAQLEEAKKRDHRKLGQELELFLISPKVGSGLPIWLPKGAIIRQELENFLKEEQFKRGYQAVYTPHIGSIELYKTSGHYPYYKDSQFPPITLTDETGKEEQYLLKPMNCPHHHQIYASKPRSYRDLPIRLAEFGTVYRYEQSGELNGLTRARGFTQDDSHIYCRQDQLQEEICNVIELTQMVFSTLGFKDVETRLSFRDKSNKSKYGGTDELWEQAENDVRTAAERMKLKYFIGIGEASFYGPKIDFIVKDAIGRRWQLGTVQVDYVMAERFNLTYVGSDNKEHRPVIIHRAPFGSMERFVGLLIENFAGNFPLWLAPVQVAVLPIVDALNDYAREVTEKLKAAKIRAELDERSEKVGKKIRDAEVKKIPYMFIIGEKERANQSVAVRRHKEGDKGPMPLDEAIEKLKAEILSKS</sequence>
<dbReference type="Gene3D" id="3.30.980.10">
    <property type="entry name" value="Threonyl-trna Synthetase, Chain A, domain 2"/>
    <property type="match status" value="1"/>
</dbReference>
<dbReference type="GO" id="GO:0006435">
    <property type="term" value="P:threonyl-tRNA aminoacylation"/>
    <property type="evidence" value="ECO:0007669"/>
    <property type="project" value="UniProtKB-UniRule"/>
</dbReference>
<dbReference type="Pfam" id="PF02824">
    <property type="entry name" value="TGS"/>
    <property type="match status" value="1"/>
</dbReference>
<dbReference type="GO" id="GO:0000049">
    <property type="term" value="F:tRNA binding"/>
    <property type="evidence" value="ECO:0007669"/>
    <property type="project" value="UniProtKB-KW"/>
</dbReference>
<comment type="cofactor">
    <cofactor evidence="13">
        <name>Zn(2+)</name>
        <dbReference type="ChEBI" id="CHEBI:29105"/>
    </cofactor>
    <text evidence="13">Binds 1 zinc ion per subunit.</text>
</comment>
<feature type="binding site" evidence="13">
    <location>
        <position position="349"/>
    </location>
    <ligand>
        <name>Zn(2+)</name>
        <dbReference type="ChEBI" id="CHEBI:29105"/>
        <note>catalytic</note>
    </ligand>
</feature>
<protein>
    <recommendedName>
        <fullName evidence="13">Threonine--tRNA ligase</fullName>
        <ecNumber evidence="13">6.1.1.3</ecNumber>
    </recommendedName>
    <alternativeName>
        <fullName evidence="13">Threonyl-tRNA synthetase</fullName>
        <shortName evidence="13">ThrRS</shortName>
    </alternativeName>
</protein>
<dbReference type="InterPro" id="IPR047246">
    <property type="entry name" value="ThrRS_anticodon"/>
</dbReference>
<dbReference type="FunFam" id="3.40.50.800:FF:000001">
    <property type="entry name" value="Threonine--tRNA ligase"/>
    <property type="match status" value="1"/>
</dbReference>
<dbReference type="InterPro" id="IPR012947">
    <property type="entry name" value="tRNA_SAD"/>
</dbReference>
<evidence type="ECO:0000256" key="2">
    <source>
        <dbReference type="ARBA" id="ARBA00022490"/>
    </source>
</evidence>
<evidence type="ECO:0000259" key="15">
    <source>
        <dbReference type="PROSITE" id="PS51880"/>
    </source>
</evidence>
<dbReference type="AlphaFoldDB" id="A0A395M0J6"/>
<dbReference type="SMART" id="SM00863">
    <property type="entry name" value="tRNA_SAD"/>
    <property type="match status" value="1"/>
</dbReference>
<dbReference type="InterPro" id="IPR033728">
    <property type="entry name" value="ThrRS_core"/>
</dbReference>
<evidence type="ECO:0000256" key="12">
    <source>
        <dbReference type="ARBA" id="ARBA00049515"/>
    </source>
</evidence>
<dbReference type="Gene3D" id="3.10.20.30">
    <property type="match status" value="1"/>
</dbReference>
<dbReference type="InterPro" id="IPR012676">
    <property type="entry name" value="TGS-like"/>
</dbReference>
<dbReference type="InterPro" id="IPR018163">
    <property type="entry name" value="Thr/Ala-tRNA-synth_IIc_edit"/>
</dbReference>
<dbReference type="InterPro" id="IPR004154">
    <property type="entry name" value="Anticodon-bd"/>
</dbReference>
<dbReference type="SUPFAM" id="SSF81271">
    <property type="entry name" value="TGS-like"/>
    <property type="match status" value="1"/>
</dbReference>